<dbReference type="PROSITE" id="PS51094">
    <property type="entry name" value="PTS_EIIA_TYPE_2"/>
    <property type="match status" value="1"/>
</dbReference>
<dbReference type="Gene3D" id="3.40.930.10">
    <property type="entry name" value="Mannitol-specific EII, Chain A"/>
    <property type="match status" value="1"/>
</dbReference>
<dbReference type="Pfam" id="PF00359">
    <property type="entry name" value="PTS_EIIA_2"/>
    <property type="match status" value="1"/>
</dbReference>
<dbReference type="SUPFAM" id="SSF63520">
    <property type="entry name" value="PTS-regulatory domain, PRD"/>
    <property type="match status" value="2"/>
</dbReference>
<feature type="domain" description="PTS EIIB type-2" evidence="7">
    <location>
        <begin position="389"/>
        <end position="478"/>
    </location>
</feature>
<keyword evidence="4" id="KW-0010">Activator</keyword>
<dbReference type="InterPro" id="IPR036095">
    <property type="entry name" value="PTS_EIIB-like_sf"/>
</dbReference>
<keyword evidence="5" id="KW-0804">Transcription</keyword>
<name>A0A6N8F3L5_PAEMA</name>
<dbReference type="Gene3D" id="1.10.1790.10">
    <property type="entry name" value="PRD domain"/>
    <property type="match status" value="1"/>
</dbReference>
<dbReference type="GO" id="GO:0008982">
    <property type="term" value="F:protein-N(PI)-phosphohistidine-sugar phosphotransferase activity"/>
    <property type="evidence" value="ECO:0007669"/>
    <property type="project" value="InterPro"/>
</dbReference>
<keyword evidence="3" id="KW-0805">Transcription regulation</keyword>
<dbReference type="InterPro" id="IPR007737">
    <property type="entry name" value="Mga_HTH"/>
</dbReference>
<dbReference type="InterPro" id="IPR002178">
    <property type="entry name" value="PTS_EIIA_type-2_dom"/>
</dbReference>
<dbReference type="PANTHER" id="PTHR30185:SF13">
    <property type="entry name" value="LICABCH OPERON REGULATOR-RELATED"/>
    <property type="match status" value="1"/>
</dbReference>
<dbReference type="InterPro" id="IPR011608">
    <property type="entry name" value="PRD"/>
</dbReference>
<accession>A0A6N8F3L5</accession>
<evidence type="ECO:0000259" key="7">
    <source>
        <dbReference type="PROSITE" id="PS51099"/>
    </source>
</evidence>
<dbReference type="CDD" id="cd05568">
    <property type="entry name" value="PTS_IIB_bgl_like"/>
    <property type="match status" value="1"/>
</dbReference>
<evidence type="ECO:0000256" key="5">
    <source>
        <dbReference type="ARBA" id="ARBA00023163"/>
    </source>
</evidence>
<dbReference type="PROSITE" id="PS51372">
    <property type="entry name" value="PRD_2"/>
    <property type="match status" value="1"/>
</dbReference>
<feature type="domain" description="PRD" evidence="8">
    <location>
        <begin position="276"/>
        <end position="383"/>
    </location>
</feature>
<protein>
    <submittedName>
        <fullName evidence="9">PRD domain-containing protein</fullName>
    </submittedName>
</protein>
<dbReference type="GeneID" id="77007974"/>
<dbReference type="RefSeq" id="WP_051985530.1">
    <property type="nucleotide sequence ID" value="NZ_BGML01000001.1"/>
</dbReference>
<dbReference type="InterPro" id="IPR036634">
    <property type="entry name" value="PRD_sf"/>
</dbReference>
<evidence type="ECO:0000259" key="6">
    <source>
        <dbReference type="PROSITE" id="PS51094"/>
    </source>
</evidence>
<comment type="caution">
    <text evidence="9">The sequence shown here is derived from an EMBL/GenBank/DDBJ whole genome shotgun (WGS) entry which is preliminary data.</text>
</comment>
<dbReference type="InterPro" id="IPR050661">
    <property type="entry name" value="BglG_antiterminators"/>
</dbReference>
<evidence type="ECO:0000313" key="10">
    <source>
        <dbReference type="Proteomes" id="UP000442469"/>
    </source>
</evidence>
<dbReference type="GO" id="GO:0009401">
    <property type="term" value="P:phosphoenolpyruvate-dependent sugar phosphotransferase system"/>
    <property type="evidence" value="ECO:0007669"/>
    <property type="project" value="InterPro"/>
</dbReference>
<dbReference type="InterPro" id="IPR036388">
    <property type="entry name" value="WH-like_DNA-bd_sf"/>
</dbReference>
<evidence type="ECO:0000313" key="9">
    <source>
        <dbReference type="EMBL" id="MUG26634.1"/>
    </source>
</evidence>
<reference evidence="9 10" key="1">
    <citation type="submission" date="2019-11" db="EMBL/GenBank/DDBJ databases">
        <title>Draft genome sequences of five Paenibacillus species of dairy origin.</title>
        <authorList>
            <person name="Olajide A.M."/>
            <person name="Chen S."/>
            <person name="Lapointe G."/>
        </authorList>
    </citation>
    <scope>NUCLEOTIDE SEQUENCE [LARGE SCALE GENOMIC DNA]</scope>
    <source>
        <strain evidence="9 10">3CT49</strain>
    </source>
</reference>
<dbReference type="PANTHER" id="PTHR30185">
    <property type="entry name" value="CRYPTIC BETA-GLUCOSIDE BGL OPERON ANTITERMINATOR"/>
    <property type="match status" value="1"/>
</dbReference>
<proteinExistence type="predicted"/>
<evidence type="ECO:0000256" key="2">
    <source>
        <dbReference type="ARBA" id="ARBA00022737"/>
    </source>
</evidence>
<evidence type="ECO:0000256" key="1">
    <source>
        <dbReference type="ARBA" id="ARBA00022679"/>
    </source>
</evidence>
<dbReference type="SUPFAM" id="SSF55804">
    <property type="entry name" value="Phoshotransferase/anion transport protein"/>
    <property type="match status" value="1"/>
</dbReference>
<feature type="domain" description="PTS EIIA type-2" evidence="6">
    <location>
        <begin position="481"/>
        <end position="618"/>
    </location>
</feature>
<dbReference type="EMBL" id="WNZZ01000050">
    <property type="protein sequence ID" value="MUG26634.1"/>
    <property type="molecule type" value="Genomic_DNA"/>
</dbReference>
<dbReference type="AlphaFoldDB" id="A0A6N8F3L5"/>
<dbReference type="Gene3D" id="3.40.50.2300">
    <property type="match status" value="1"/>
</dbReference>
<dbReference type="Gene3D" id="1.10.10.10">
    <property type="entry name" value="Winged helix-like DNA-binding domain superfamily/Winged helix DNA-binding domain"/>
    <property type="match status" value="1"/>
</dbReference>
<dbReference type="PROSITE" id="PS51099">
    <property type="entry name" value="PTS_EIIB_TYPE_2"/>
    <property type="match status" value="1"/>
</dbReference>
<dbReference type="SUPFAM" id="SSF52794">
    <property type="entry name" value="PTS system IIB component-like"/>
    <property type="match status" value="1"/>
</dbReference>
<keyword evidence="1" id="KW-0808">Transferase</keyword>
<evidence type="ECO:0000256" key="4">
    <source>
        <dbReference type="ARBA" id="ARBA00023159"/>
    </source>
</evidence>
<dbReference type="Proteomes" id="UP000442469">
    <property type="component" value="Unassembled WGS sequence"/>
</dbReference>
<dbReference type="InterPro" id="IPR016152">
    <property type="entry name" value="PTrfase/Anion_transptr"/>
</dbReference>
<dbReference type="OrthoDB" id="3710983at2"/>
<dbReference type="InterPro" id="IPR013011">
    <property type="entry name" value="PTS_EIIB_2"/>
</dbReference>
<dbReference type="Pfam" id="PF05043">
    <property type="entry name" value="Mga"/>
    <property type="match status" value="1"/>
</dbReference>
<dbReference type="Pfam" id="PF00874">
    <property type="entry name" value="PRD"/>
    <property type="match status" value="1"/>
</dbReference>
<evidence type="ECO:0000259" key="8">
    <source>
        <dbReference type="PROSITE" id="PS51372"/>
    </source>
</evidence>
<gene>
    <name evidence="9" type="ORF">GNQ08_30420</name>
</gene>
<evidence type="ECO:0000256" key="3">
    <source>
        <dbReference type="ARBA" id="ARBA00023015"/>
    </source>
</evidence>
<organism evidence="9 10">
    <name type="scientific">Paenibacillus macerans</name>
    <name type="common">Bacillus macerans</name>
    <dbReference type="NCBI Taxonomy" id="44252"/>
    <lineage>
        <taxon>Bacteria</taxon>
        <taxon>Bacillati</taxon>
        <taxon>Bacillota</taxon>
        <taxon>Bacilli</taxon>
        <taxon>Bacillales</taxon>
        <taxon>Paenibacillaceae</taxon>
        <taxon>Paenibacillus</taxon>
    </lineage>
</organism>
<keyword evidence="2" id="KW-0677">Repeat</keyword>
<dbReference type="GO" id="GO:0006355">
    <property type="term" value="P:regulation of DNA-templated transcription"/>
    <property type="evidence" value="ECO:0007669"/>
    <property type="project" value="InterPro"/>
</dbReference>
<sequence>MIQVNLTEKETNLLKLFLDNEQPLPVKQLMLSLNISDKTLRSMVRKINALLGEFGAEIALLRGSGYVLEGGDRPAIQRAAEEAGASEQALAVQVFRLMIDLPGYVTMENIGERFYISKSKLNGVLGNMKEQMKPFGLELKAKPHHGMKIAGEELGKRLAIASLLREQQYLRPGEFQAVEPIVIGEFQARSIRCSDIVLENLIYHIKIMLRRCAIGHVILLERNGGYEDNPDFHLTDAILGGLERELKLTLPASEKMYLYSYLIGQISSIKQDALKDTRVKIEMIIDAFLQKIEQVYDVSLWDDSRLRSGLVFHLEPLIGRLHNDVHLKNPILREIKQQFPFAFNLAVLLAEEIQRIYQKKLIDDDIAYLTMHIGLALERDVQRGKIHFDRIAIVCTTGQGTAELLKFKIEHTFPNAHYVKTFSLFNKEEVLKFAPDIVFSTVPVEIGGIPVEIISPFFTDEDKAKLTVYQKRKEKERLIGRYFSEDLFYGALSAGTKQEAIHKMCSRIAETGITPPDFEELCLIRENLGSTAFGNLIALVHPIELCSAVTKVGVGILKKQIDWAGVPVKVVFVIAQAKSSEARDLLLLIQEIVHDSSLMIRLCEAESFAEFKRILLKDAGR</sequence>